<organism evidence="1 2">
    <name type="scientific">Dickeya zeae</name>
    <dbReference type="NCBI Taxonomy" id="204042"/>
    <lineage>
        <taxon>Bacteria</taxon>
        <taxon>Pseudomonadati</taxon>
        <taxon>Pseudomonadota</taxon>
        <taxon>Gammaproteobacteria</taxon>
        <taxon>Enterobacterales</taxon>
        <taxon>Pectobacteriaceae</taxon>
        <taxon>Dickeya</taxon>
    </lineage>
</organism>
<protein>
    <submittedName>
        <fullName evidence="1">Uncharacterized protein</fullName>
    </submittedName>
</protein>
<evidence type="ECO:0000313" key="2">
    <source>
        <dbReference type="Proteomes" id="UP000824976"/>
    </source>
</evidence>
<accession>A0ABX8VTN0</accession>
<dbReference type="Proteomes" id="UP000824976">
    <property type="component" value="Chromosome"/>
</dbReference>
<proteinExistence type="predicted"/>
<dbReference type="RefSeq" id="WP_220177850.1">
    <property type="nucleotide sequence ID" value="NZ_CP040817.1"/>
</dbReference>
<dbReference type="EMBL" id="CP040817">
    <property type="protein sequence ID" value="QYM91151.1"/>
    <property type="molecule type" value="Genomic_DNA"/>
</dbReference>
<sequence>MHSYDGIDYQYSSNEPEREKAIRIIANILGSQPLTTDLNYSFNFYAGGSGINDRLAIRWLYVESDWPKIIKTLCLNKISEISEHPLWKEDVLWLIGAEGTELALENHCFQFINNQKLELQDMADKRWEIFFSNESDINSWCVVWHDGTHLNYLSFVQG</sequence>
<reference evidence="1 2" key="1">
    <citation type="submission" date="2019-06" db="EMBL/GenBank/DDBJ databases">
        <title>Complete genome of Dickeya zeae PL65.</title>
        <authorList>
            <person name="Boluk G."/>
            <person name="Arif M."/>
        </authorList>
    </citation>
    <scope>NUCLEOTIDE SEQUENCE [LARGE SCALE GENOMIC DNA]</scope>
    <source>
        <strain evidence="1 2">PL65</strain>
    </source>
</reference>
<keyword evidence="2" id="KW-1185">Reference proteome</keyword>
<evidence type="ECO:0000313" key="1">
    <source>
        <dbReference type="EMBL" id="QYM91151.1"/>
    </source>
</evidence>
<name>A0ABX8VTN0_9GAMM</name>
<gene>
    <name evidence="1" type="ORF">FGI21_04300</name>
</gene>